<proteinExistence type="predicted"/>
<dbReference type="InterPro" id="IPR025736">
    <property type="entry name" value="PucR_C-HTH_dom"/>
</dbReference>
<reference evidence="2 3" key="1">
    <citation type="submission" date="2024-09" db="EMBL/GenBank/DDBJ databases">
        <authorList>
            <person name="Sun Q."/>
            <person name="Mori K."/>
        </authorList>
    </citation>
    <scope>NUCLEOTIDE SEQUENCE [LARGE SCALE GENOMIC DNA]</scope>
    <source>
        <strain evidence="2 3">TBRC 1432</strain>
    </source>
</reference>
<dbReference type="Pfam" id="PF13556">
    <property type="entry name" value="HTH_30"/>
    <property type="match status" value="1"/>
</dbReference>
<organism evidence="2 3">
    <name type="scientific">Kutzneria chonburiensis</name>
    <dbReference type="NCBI Taxonomy" id="1483604"/>
    <lineage>
        <taxon>Bacteria</taxon>
        <taxon>Bacillati</taxon>
        <taxon>Actinomycetota</taxon>
        <taxon>Actinomycetes</taxon>
        <taxon>Pseudonocardiales</taxon>
        <taxon>Pseudonocardiaceae</taxon>
        <taxon>Kutzneria</taxon>
    </lineage>
</organism>
<evidence type="ECO:0000313" key="2">
    <source>
        <dbReference type="EMBL" id="MFC0546039.1"/>
    </source>
</evidence>
<dbReference type="Proteomes" id="UP001589810">
    <property type="component" value="Unassembled WGS sequence"/>
</dbReference>
<sequence>MRGLLLRLSALDSDAASAVRVISFFDALVAQHAGLERLVASTAQLAECPAGLAVPETGVWLRVDAEGASLAAAPPPSVSRELDGGGRVWLERDGGPLPLDEIVLERFAIAAAVLLGETRSRLSGLDDPALVELIVSASAGDAERSRALHLLGFSPLTPIRVLAVGSGPLPEPPGPQAAIGRQHAVLVPAETIVPIGHTIGIGPVLPAMRAPESWRAATVAVRFAAPGVVDAMRWDDLGALGPIAQQIKVAEIGDIPDVQALDRLAAEAGGPDTLDVLTAVAATDSVRKAATLVHRHHSSVAARLARAETSIGYAVDSPAGRFRLTLALALRRLRDSA</sequence>
<accession>A0ABV6N0E6</accession>
<evidence type="ECO:0000259" key="1">
    <source>
        <dbReference type="Pfam" id="PF13556"/>
    </source>
</evidence>
<gene>
    <name evidence="2" type="ORF">ACFFH7_31305</name>
</gene>
<evidence type="ECO:0000313" key="3">
    <source>
        <dbReference type="Proteomes" id="UP001589810"/>
    </source>
</evidence>
<feature type="domain" description="PucR C-terminal helix-turn-helix" evidence="1">
    <location>
        <begin position="277"/>
        <end position="329"/>
    </location>
</feature>
<dbReference type="RefSeq" id="WP_379794368.1">
    <property type="nucleotide sequence ID" value="NZ_JBHLUD010000011.1"/>
</dbReference>
<dbReference type="EMBL" id="JBHLUD010000011">
    <property type="protein sequence ID" value="MFC0546039.1"/>
    <property type="molecule type" value="Genomic_DNA"/>
</dbReference>
<comment type="caution">
    <text evidence="2">The sequence shown here is derived from an EMBL/GenBank/DDBJ whole genome shotgun (WGS) entry which is preliminary data.</text>
</comment>
<keyword evidence="3" id="KW-1185">Reference proteome</keyword>
<dbReference type="InterPro" id="IPR042070">
    <property type="entry name" value="PucR_C-HTH_sf"/>
</dbReference>
<dbReference type="Gene3D" id="1.10.10.2840">
    <property type="entry name" value="PucR C-terminal helix-turn-helix domain"/>
    <property type="match status" value="1"/>
</dbReference>
<protein>
    <submittedName>
        <fullName evidence="2">Helix-turn-helix domain-containing protein</fullName>
    </submittedName>
</protein>
<name>A0ABV6N0E6_9PSEU</name>